<dbReference type="Pfam" id="PF07729">
    <property type="entry name" value="FCD"/>
    <property type="match status" value="1"/>
</dbReference>
<dbReference type="SMART" id="SM00895">
    <property type="entry name" value="FCD"/>
    <property type="match status" value="1"/>
</dbReference>
<dbReference type="CDD" id="cd07377">
    <property type="entry name" value="WHTH_GntR"/>
    <property type="match status" value="1"/>
</dbReference>
<keyword evidence="2" id="KW-0238">DNA-binding</keyword>
<dbReference type="PRINTS" id="PR00035">
    <property type="entry name" value="HTHGNTR"/>
</dbReference>
<keyword evidence="3" id="KW-0804">Transcription</keyword>
<dbReference type="SUPFAM" id="SSF48008">
    <property type="entry name" value="GntR ligand-binding domain-like"/>
    <property type="match status" value="1"/>
</dbReference>
<evidence type="ECO:0000256" key="1">
    <source>
        <dbReference type="ARBA" id="ARBA00023015"/>
    </source>
</evidence>
<feature type="domain" description="HTH gntR-type" evidence="4">
    <location>
        <begin position="9"/>
        <end position="77"/>
    </location>
</feature>
<dbReference type="SUPFAM" id="SSF46785">
    <property type="entry name" value="Winged helix' DNA-binding domain"/>
    <property type="match status" value="1"/>
</dbReference>
<dbReference type="EMBL" id="JAGGKT010000002">
    <property type="protein sequence ID" value="MBP1931420.1"/>
    <property type="molecule type" value="Genomic_DNA"/>
</dbReference>
<evidence type="ECO:0000256" key="2">
    <source>
        <dbReference type="ARBA" id="ARBA00023125"/>
    </source>
</evidence>
<dbReference type="Proteomes" id="UP001519343">
    <property type="component" value="Unassembled WGS sequence"/>
</dbReference>
<accession>A0ABS4GNH4</accession>
<dbReference type="PANTHER" id="PTHR43537:SF5">
    <property type="entry name" value="UXU OPERON TRANSCRIPTIONAL REGULATOR"/>
    <property type="match status" value="1"/>
</dbReference>
<evidence type="ECO:0000313" key="5">
    <source>
        <dbReference type="EMBL" id="MBP1931420.1"/>
    </source>
</evidence>
<comment type="caution">
    <text evidence="5">The sequence shown here is derived from an EMBL/GenBank/DDBJ whole genome shotgun (WGS) entry which is preliminary data.</text>
</comment>
<dbReference type="PROSITE" id="PS50949">
    <property type="entry name" value="HTH_GNTR"/>
    <property type="match status" value="1"/>
</dbReference>
<name>A0ABS4GNH4_9BACL</name>
<dbReference type="InterPro" id="IPR011711">
    <property type="entry name" value="GntR_C"/>
</dbReference>
<reference evidence="5 6" key="1">
    <citation type="submission" date="2021-03" db="EMBL/GenBank/DDBJ databases">
        <title>Genomic Encyclopedia of Type Strains, Phase IV (KMG-IV): sequencing the most valuable type-strain genomes for metagenomic binning, comparative biology and taxonomic classification.</title>
        <authorList>
            <person name="Goeker M."/>
        </authorList>
    </citation>
    <scope>NUCLEOTIDE SEQUENCE [LARGE SCALE GENOMIC DNA]</scope>
    <source>
        <strain evidence="5 6">DSM 24738</strain>
    </source>
</reference>
<proteinExistence type="predicted"/>
<dbReference type="InterPro" id="IPR036388">
    <property type="entry name" value="WH-like_DNA-bd_sf"/>
</dbReference>
<protein>
    <submittedName>
        <fullName evidence="5">GntR family transcriptional repressor for pyruvate dehydrogenase complex</fullName>
    </submittedName>
</protein>
<keyword evidence="1" id="KW-0805">Transcription regulation</keyword>
<evidence type="ECO:0000313" key="6">
    <source>
        <dbReference type="Proteomes" id="UP001519343"/>
    </source>
</evidence>
<dbReference type="InterPro" id="IPR008920">
    <property type="entry name" value="TF_FadR/GntR_C"/>
</dbReference>
<dbReference type="InterPro" id="IPR000524">
    <property type="entry name" value="Tscrpt_reg_HTH_GntR"/>
</dbReference>
<keyword evidence="5" id="KW-0670">Pyruvate</keyword>
<evidence type="ECO:0000259" key="4">
    <source>
        <dbReference type="PROSITE" id="PS50949"/>
    </source>
</evidence>
<dbReference type="SMART" id="SM00345">
    <property type="entry name" value="HTH_GNTR"/>
    <property type="match status" value="1"/>
</dbReference>
<dbReference type="RefSeq" id="WP_209809484.1">
    <property type="nucleotide sequence ID" value="NZ_JAGGKT010000002.1"/>
</dbReference>
<keyword evidence="6" id="KW-1185">Reference proteome</keyword>
<sequence length="234" mass="26419">MDYAPIKKQRVSDIIVERIKDSIENGIIKPGDKLPSERELASSLNVSRGTVREALSILEAKGVVEVQSGKGVFLLQNSQAELFRLLNATFREERTDLLELLELRQSLEGQASFFAAERRNEQDLENIKQALERLENSVCTNQVAAQEDYDFHMAIVEASHNSMMVTTLRMISEACIDGLQAARSEAMLIPGKPKVVLQEHIEIFQAINEANPEKARQLLIHHLENVKRQVIDFV</sequence>
<organism evidence="5 6">
    <name type="scientific">Ammoniphilus resinae</name>
    <dbReference type="NCBI Taxonomy" id="861532"/>
    <lineage>
        <taxon>Bacteria</taxon>
        <taxon>Bacillati</taxon>
        <taxon>Bacillota</taxon>
        <taxon>Bacilli</taxon>
        <taxon>Bacillales</taxon>
        <taxon>Paenibacillaceae</taxon>
        <taxon>Aneurinibacillus group</taxon>
        <taxon>Ammoniphilus</taxon>
    </lineage>
</organism>
<evidence type="ECO:0000256" key="3">
    <source>
        <dbReference type="ARBA" id="ARBA00023163"/>
    </source>
</evidence>
<gene>
    <name evidence="5" type="ORF">J2Z37_001417</name>
</gene>
<dbReference type="Gene3D" id="1.20.120.530">
    <property type="entry name" value="GntR ligand-binding domain-like"/>
    <property type="match status" value="1"/>
</dbReference>
<dbReference type="PANTHER" id="PTHR43537">
    <property type="entry name" value="TRANSCRIPTIONAL REGULATOR, GNTR FAMILY"/>
    <property type="match status" value="1"/>
</dbReference>
<dbReference type="Gene3D" id="1.10.10.10">
    <property type="entry name" value="Winged helix-like DNA-binding domain superfamily/Winged helix DNA-binding domain"/>
    <property type="match status" value="1"/>
</dbReference>
<dbReference type="Pfam" id="PF00392">
    <property type="entry name" value="GntR"/>
    <property type="match status" value="1"/>
</dbReference>
<dbReference type="InterPro" id="IPR036390">
    <property type="entry name" value="WH_DNA-bd_sf"/>
</dbReference>